<dbReference type="InterPro" id="IPR038664">
    <property type="entry name" value="Gar1/Naf1_Cbf5-bd_sf"/>
</dbReference>
<evidence type="ECO:0000256" key="11">
    <source>
        <dbReference type="ARBA" id="ARBA00065983"/>
    </source>
</evidence>
<evidence type="ECO:0000256" key="6">
    <source>
        <dbReference type="ARBA" id="ARBA00022553"/>
    </source>
</evidence>
<comment type="function">
    <text evidence="10">RNA-binding protein required for the maturation of box H/ACA snoRNPs complex and ribosome biogenesis. During assembly of the H/ACA snoRNPs complex, it associates with the complex and disappears during maturation of the complex and is replaced by GAR1 to yield mature H/ACA snoRNPs complex. Acts as a competitive binder for CBF5 probably required to prevent non-cognate RNAs from being loaded during transport of the particle by inducing a non-productive conformation of CBF5.</text>
</comment>
<dbReference type="AlphaFoldDB" id="Q75D86"/>
<dbReference type="GO" id="GO:0005634">
    <property type="term" value="C:nucleus"/>
    <property type="evidence" value="ECO:0007669"/>
    <property type="project" value="UniProtKB-SubCell"/>
</dbReference>
<dbReference type="InterPro" id="IPR040309">
    <property type="entry name" value="Naf1"/>
</dbReference>
<dbReference type="GO" id="GO:0042254">
    <property type="term" value="P:ribosome biogenesis"/>
    <property type="evidence" value="ECO:0000318"/>
    <property type="project" value="GO_Central"/>
</dbReference>
<comment type="similarity">
    <text evidence="2">Belongs to the NAF1 family.</text>
</comment>
<keyword evidence="9" id="KW-0687">Ribonucleoprotein</keyword>
<keyword evidence="4" id="KW-0690">Ribosome biogenesis</keyword>
<dbReference type="GO" id="GO:0003723">
    <property type="term" value="F:RNA binding"/>
    <property type="evidence" value="ECO:0000318"/>
    <property type="project" value="GO_Central"/>
</dbReference>
<feature type="region of interest" description="Disordered" evidence="13">
    <location>
        <begin position="305"/>
        <end position="411"/>
    </location>
</feature>
<dbReference type="Pfam" id="PF04410">
    <property type="entry name" value="Gar1"/>
    <property type="match status" value="1"/>
</dbReference>
<comment type="subcellular location">
    <subcellularLocation>
        <location evidence="1">Nucleus</location>
    </subcellularLocation>
</comment>
<dbReference type="GO" id="GO:0000493">
    <property type="term" value="P:box H/ACA snoRNP assembly"/>
    <property type="evidence" value="ECO:0000318"/>
    <property type="project" value="GO_Central"/>
</dbReference>
<feature type="compositionally biased region" description="Basic and acidic residues" evidence="13">
    <location>
        <begin position="344"/>
        <end position="356"/>
    </location>
</feature>
<dbReference type="SUPFAM" id="SSF50447">
    <property type="entry name" value="Translation proteins"/>
    <property type="match status" value="1"/>
</dbReference>
<dbReference type="STRING" id="284811.Q75D86"/>
<dbReference type="OrthoDB" id="21550at2759"/>
<feature type="compositionally biased region" description="Low complexity" evidence="13">
    <location>
        <begin position="121"/>
        <end position="135"/>
    </location>
</feature>
<feature type="compositionally biased region" description="Low complexity" evidence="13">
    <location>
        <begin position="144"/>
        <end position="154"/>
    </location>
</feature>
<dbReference type="InterPro" id="IPR009000">
    <property type="entry name" value="Transl_B-barrel_sf"/>
</dbReference>
<dbReference type="FunCoup" id="Q75D86">
    <property type="interactions" value="462"/>
</dbReference>
<dbReference type="GO" id="GO:0005732">
    <property type="term" value="C:sno(s)RNA-containing ribonucleoprotein complex"/>
    <property type="evidence" value="ECO:0000318"/>
    <property type="project" value="GO_Central"/>
</dbReference>
<dbReference type="GO" id="GO:0001522">
    <property type="term" value="P:pseudouridine synthesis"/>
    <property type="evidence" value="ECO:0007669"/>
    <property type="project" value="InterPro"/>
</dbReference>
<evidence type="ECO:0000313" key="15">
    <source>
        <dbReference type="Proteomes" id="UP000000591"/>
    </source>
</evidence>
<dbReference type="FunFam" id="2.40.10.230:FF:000002">
    <property type="entry name" value="H/ACA ribonucleoprotein complex non-core subunit NAF1"/>
    <property type="match status" value="1"/>
</dbReference>
<feature type="compositionally biased region" description="Basic residues" evidence="13">
    <location>
        <begin position="333"/>
        <end position="343"/>
    </location>
</feature>
<evidence type="ECO:0000256" key="2">
    <source>
        <dbReference type="ARBA" id="ARBA00009801"/>
    </source>
</evidence>
<dbReference type="InterPro" id="IPR007504">
    <property type="entry name" value="H/ACA_rnp_Gar1/Naf1"/>
</dbReference>
<evidence type="ECO:0000313" key="14">
    <source>
        <dbReference type="EMBL" id="AAS50909.2"/>
    </source>
</evidence>
<sequence>MRWASVAAALRSASDIGRMALEDSEATHSTTGVQPDDATGPDREAQGAESSSTAAPEHIHTQNADGTQPGEGSAALVADGETVAAGLRAGAQWADETVTVELPEDVSEADCLSSDEEGLGATPAAAAMQTSAEQGGSDGGSAEQGGSDDSSSESSADEADAALSDAELDEEEDAPQGPVRSKNELVEEPLPEIPADFVVESDTPILEIGTIKSAFDQNIIVQAMLSGEQRVLQEGSIFCLADRTVVGPVCEVFGKLSNPFYRVTFPKDAAEKFELFKNQLGAQVFLVQPKAHWLDTFEIKQVRGTDASNGVDEEVPEDEQEFSDDEAEAEFKRQKKLAKKRKAGNQDEKPRGKLSLEGRTGLPRMQVPSSLARASDRAPTYKPRSARQQRPVPPSHSRPQDQRASVAQPAHSAVPYAPLAAQPAPPVSYSQTAFPQATQPQMYPTSDPMAAPNQWYHNAAMQQVFHPAMMPQQYNPQQYAPPHFPQQYAGTYLPPQQYQEQLAPQPPVGQYNQAQLLQQLLLQQHNQNQQQQNQQNQQNQYPYPYNYQQHQPPH</sequence>
<keyword evidence="8" id="KW-0539">Nucleus</keyword>
<dbReference type="InParanoid" id="Q75D86"/>
<dbReference type="OMA" id="WKNDDEP"/>
<dbReference type="Proteomes" id="UP000000591">
    <property type="component" value="Chromosome II"/>
</dbReference>
<name>Q75D86_EREGS</name>
<keyword evidence="5" id="KW-0698">rRNA processing</keyword>
<feature type="region of interest" description="Disordered" evidence="13">
    <location>
        <begin position="23"/>
        <end position="79"/>
    </location>
</feature>
<dbReference type="RefSeq" id="NP_983085.2">
    <property type="nucleotide sequence ID" value="NM_208438.2"/>
</dbReference>
<proteinExistence type="inferred from homology"/>
<dbReference type="Gene3D" id="2.40.10.230">
    <property type="entry name" value="Probable tRNA pseudouridine synthase domain"/>
    <property type="match status" value="1"/>
</dbReference>
<keyword evidence="6" id="KW-0597">Phosphoprotein</keyword>
<dbReference type="PANTHER" id="PTHR31633">
    <property type="entry name" value="H/ACA RIBONUCLEOPROTEIN COMPLEX NON-CORE SUBUNIT NAF1"/>
    <property type="match status" value="1"/>
</dbReference>
<feature type="compositionally biased region" description="Acidic residues" evidence="13">
    <location>
        <begin position="155"/>
        <end position="174"/>
    </location>
</feature>
<evidence type="ECO:0000256" key="3">
    <source>
        <dbReference type="ARBA" id="ARBA00021438"/>
    </source>
</evidence>
<dbReference type="GO" id="GO:0006364">
    <property type="term" value="P:rRNA processing"/>
    <property type="evidence" value="ECO:0007669"/>
    <property type="project" value="UniProtKB-KW"/>
</dbReference>
<evidence type="ECO:0000256" key="13">
    <source>
        <dbReference type="SAM" id="MobiDB-lite"/>
    </source>
</evidence>
<evidence type="ECO:0000256" key="12">
    <source>
        <dbReference type="ARBA" id="ARBA00076743"/>
    </source>
</evidence>
<evidence type="ECO:0000256" key="8">
    <source>
        <dbReference type="ARBA" id="ARBA00023242"/>
    </source>
</evidence>
<gene>
    <name evidence="14" type="ORF">AGOS_ABR138C</name>
</gene>
<comment type="subunit">
    <text evidence="11">During assembly of the complex, component of the small nucleolar ribonucleoprotein particles containing H/ACA-type snoRNAs (H/ACA snoRNPs) which contains CBF5, NAF1, NHP2 and NOP10 proteins. Interacts with SHQ1. Interacts directly with CBF5. Interacts with hyperphosphorylated C-terminal domain (CTD) of RNA polymerase II large subunit (RPB1).</text>
</comment>
<keyword evidence="7" id="KW-0694">RNA-binding</keyword>
<evidence type="ECO:0000256" key="1">
    <source>
        <dbReference type="ARBA" id="ARBA00004123"/>
    </source>
</evidence>
<protein>
    <recommendedName>
        <fullName evidence="3">H/ACA ribonucleoprotein complex non-core subunit NAF1</fullName>
    </recommendedName>
    <alternativeName>
        <fullName evidence="12">Nuclear assembly factor 1</fullName>
    </alternativeName>
</protein>
<feature type="compositionally biased region" description="Acidic residues" evidence="13">
    <location>
        <begin position="311"/>
        <end position="328"/>
    </location>
</feature>
<evidence type="ECO:0000256" key="5">
    <source>
        <dbReference type="ARBA" id="ARBA00022552"/>
    </source>
</evidence>
<evidence type="ECO:0000256" key="4">
    <source>
        <dbReference type="ARBA" id="ARBA00022517"/>
    </source>
</evidence>
<evidence type="ECO:0000256" key="7">
    <source>
        <dbReference type="ARBA" id="ARBA00022884"/>
    </source>
</evidence>
<dbReference type="eggNOG" id="KOG2236">
    <property type="taxonomic scope" value="Eukaryota"/>
</dbReference>
<dbReference type="KEGG" id="ago:AGOS_ABR138C"/>
<dbReference type="HOGENOM" id="CLU_025072_1_0_1"/>
<reference evidence="15" key="2">
    <citation type="journal article" date="2013" name="G3 (Bethesda)">
        <title>Genomes of Ashbya fungi isolated from insects reveal four mating-type loci, numerous translocations, lack of transposons, and distinct gene duplications.</title>
        <authorList>
            <person name="Dietrich F.S."/>
            <person name="Voegeli S."/>
            <person name="Kuo S."/>
            <person name="Philippsen P."/>
        </authorList>
    </citation>
    <scope>GENOME REANNOTATION</scope>
    <source>
        <strain evidence="15">ATCC 10895 / CBS 109.51 / FGSC 9923 / NRRL Y-1056</strain>
    </source>
</reference>
<evidence type="ECO:0000256" key="9">
    <source>
        <dbReference type="ARBA" id="ARBA00023274"/>
    </source>
</evidence>
<dbReference type="GeneID" id="4619195"/>
<dbReference type="PANTHER" id="PTHR31633:SF1">
    <property type="entry name" value="H_ACA RIBONUCLEOPROTEIN COMPLEX NON-CORE SUBUNIT NAF1"/>
    <property type="match status" value="1"/>
</dbReference>
<reference evidence="14 15" key="1">
    <citation type="journal article" date="2004" name="Science">
        <title>The Ashbya gossypii genome as a tool for mapping the ancient Saccharomyces cerevisiae genome.</title>
        <authorList>
            <person name="Dietrich F.S."/>
            <person name="Voegeli S."/>
            <person name="Brachat S."/>
            <person name="Lerch A."/>
            <person name="Gates K."/>
            <person name="Steiner S."/>
            <person name="Mohr C."/>
            <person name="Pohlmann R."/>
            <person name="Luedi P."/>
            <person name="Choi S."/>
            <person name="Wing R.A."/>
            <person name="Flavier A."/>
            <person name="Gaffney T.D."/>
            <person name="Philippsen P."/>
        </authorList>
    </citation>
    <scope>NUCLEOTIDE SEQUENCE [LARGE SCALE GENOMIC DNA]</scope>
    <source>
        <strain evidence="15">ATCC 10895 / CBS 109.51 / FGSC 9923 / NRRL Y-1056</strain>
    </source>
</reference>
<accession>Q75D86</accession>
<feature type="region of interest" description="Disordered" evidence="13">
    <location>
        <begin position="105"/>
        <end position="187"/>
    </location>
</feature>
<organism evidence="14 15">
    <name type="scientific">Eremothecium gossypii (strain ATCC 10895 / CBS 109.51 / FGSC 9923 / NRRL Y-1056)</name>
    <name type="common">Yeast</name>
    <name type="synonym">Ashbya gossypii</name>
    <dbReference type="NCBI Taxonomy" id="284811"/>
    <lineage>
        <taxon>Eukaryota</taxon>
        <taxon>Fungi</taxon>
        <taxon>Dikarya</taxon>
        <taxon>Ascomycota</taxon>
        <taxon>Saccharomycotina</taxon>
        <taxon>Saccharomycetes</taxon>
        <taxon>Saccharomycetales</taxon>
        <taxon>Saccharomycetaceae</taxon>
        <taxon>Eremothecium</taxon>
    </lineage>
</organism>
<feature type="compositionally biased region" description="Acidic residues" evidence="13">
    <location>
        <begin position="105"/>
        <end position="118"/>
    </location>
</feature>
<dbReference type="EMBL" id="AE016815">
    <property type="protein sequence ID" value="AAS50909.2"/>
    <property type="molecule type" value="Genomic_DNA"/>
</dbReference>
<evidence type="ECO:0000256" key="10">
    <source>
        <dbReference type="ARBA" id="ARBA00054735"/>
    </source>
</evidence>
<keyword evidence="15" id="KW-1185">Reference proteome</keyword>